<organism evidence="5 6">
    <name type="scientific">Clostridium rhizosphaerae</name>
    <dbReference type="NCBI Taxonomy" id="2803861"/>
    <lineage>
        <taxon>Bacteria</taxon>
        <taxon>Bacillati</taxon>
        <taxon>Bacillota</taxon>
        <taxon>Clostridia</taxon>
        <taxon>Eubacteriales</taxon>
        <taxon>Clostridiaceae</taxon>
        <taxon>Clostridium</taxon>
    </lineage>
</organism>
<keyword evidence="6" id="KW-1185">Reference proteome</keyword>
<sequence length="421" mass="48056">MKFKKAAVILLSLLLIFTAGCKKRNVVENKTVDDLEGKITVWTTKESSSYIKNSINNYKKLHEKVNIEITEMNEEDIESKLGAESEGKVNLPDVICVEDENAQALLKKFSAFFENTSDDIKKDNYLKYKIDNLTYQNNLYGIPLNSKPAVMVYRTDILETAKINPEYIKTWEDFIEAGKILINSGRQIAALPLEDEKTYRIYLNELGGSYFDKEGKVSVNSQKCIRALEILKRMYSSQVLQNVKNNEEAIGLLKQGKTAAAVVSSEEVKNVLEKSPELNGKLRLMKLPAFEEGGNQSVSLDGSNLIIIGSTKNKKTVIDFTKYTAENKENISMLMKETGMFPAYTYNYDEKWFNEKDVFFQEQKPYFLYSNIAKDINDFNYNESFNKIADSIKDTYSAVVIKGQDIKITLDDLQKRIENVK</sequence>
<feature type="chain" id="PRO_5046660374" evidence="4">
    <location>
        <begin position="22"/>
        <end position="421"/>
    </location>
</feature>
<evidence type="ECO:0000256" key="3">
    <source>
        <dbReference type="ARBA" id="ARBA00022729"/>
    </source>
</evidence>
<dbReference type="SUPFAM" id="SSF53850">
    <property type="entry name" value="Periplasmic binding protein-like II"/>
    <property type="match status" value="1"/>
</dbReference>
<dbReference type="PANTHER" id="PTHR30061:SF50">
    <property type="entry name" value="MALTOSE_MALTODEXTRIN-BINDING PERIPLASMIC PROTEIN"/>
    <property type="match status" value="1"/>
</dbReference>
<reference evidence="5 6" key="1">
    <citation type="submission" date="2021-01" db="EMBL/GenBank/DDBJ databases">
        <title>Genome public.</title>
        <authorList>
            <person name="Liu C."/>
            <person name="Sun Q."/>
        </authorList>
    </citation>
    <scope>NUCLEOTIDE SEQUENCE [LARGE SCALE GENOMIC DNA]</scope>
    <source>
        <strain evidence="5 6">YIM B02515</strain>
    </source>
</reference>
<keyword evidence="2" id="KW-0813">Transport</keyword>
<dbReference type="EMBL" id="JAESWC010000002">
    <property type="protein sequence ID" value="MBL4935856.1"/>
    <property type="molecule type" value="Genomic_DNA"/>
</dbReference>
<accession>A0ABS1TB38</accession>
<dbReference type="RefSeq" id="WP_202748445.1">
    <property type="nucleotide sequence ID" value="NZ_JAESWC010000002.1"/>
</dbReference>
<proteinExistence type="inferred from homology"/>
<dbReference type="PROSITE" id="PS51257">
    <property type="entry name" value="PROKAR_LIPOPROTEIN"/>
    <property type="match status" value="1"/>
</dbReference>
<feature type="signal peptide" evidence="4">
    <location>
        <begin position="1"/>
        <end position="21"/>
    </location>
</feature>
<dbReference type="InterPro" id="IPR006059">
    <property type="entry name" value="SBP"/>
</dbReference>
<dbReference type="Proteomes" id="UP000632377">
    <property type="component" value="Unassembled WGS sequence"/>
</dbReference>
<protein>
    <submittedName>
        <fullName evidence="5">Carbohydrate ABC transporter substrate-binding protein</fullName>
    </submittedName>
</protein>
<comment type="similarity">
    <text evidence="1">Belongs to the bacterial solute-binding protein 1 family.</text>
</comment>
<evidence type="ECO:0000313" key="6">
    <source>
        <dbReference type="Proteomes" id="UP000632377"/>
    </source>
</evidence>
<dbReference type="PANTHER" id="PTHR30061">
    <property type="entry name" value="MALTOSE-BINDING PERIPLASMIC PROTEIN"/>
    <property type="match status" value="1"/>
</dbReference>
<dbReference type="Pfam" id="PF01547">
    <property type="entry name" value="SBP_bac_1"/>
    <property type="match status" value="1"/>
</dbReference>
<evidence type="ECO:0000256" key="2">
    <source>
        <dbReference type="ARBA" id="ARBA00022448"/>
    </source>
</evidence>
<gene>
    <name evidence="5" type="ORF">JK636_08795</name>
</gene>
<comment type="caution">
    <text evidence="5">The sequence shown here is derived from an EMBL/GenBank/DDBJ whole genome shotgun (WGS) entry which is preliminary data.</text>
</comment>
<evidence type="ECO:0000256" key="1">
    <source>
        <dbReference type="ARBA" id="ARBA00008520"/>
    </source>
</evidence>
<dbReference type="Gene3D" id="3.40.190.10">
    <property type="entry name" value="Periplasmic binding protein-like II"/>
    <property type="match status" value="1"/>
</dbReference>
<evidence type="ECO:0000313" key="5">
    <source>
        <dbReference type="EMBL" id="MBL4935856.1"/>
    </source>
</evidence>
<evidence type="ECO:0000256" key="4">
    <source>
        <dbReference type="SAM" id="SignalP"/>
    </source>
</evidence>
<name>A0ABS1TB38_9CLOT</name>
<keyword evidence="3 4" id="KW-0732">Signal</keyword>